<name>A0A0C3AZK6_SERVB</name>
<dbReference type="GO" id="GO:0007264">
    <property type="term" value="P:small GTPase-mediated signal transduction"/>
    <property type="evidence" value="ECO:0007669"/>
    <property type="project" value="InterPro"/>
</dbReference>
<reference evidence="4" key="2">
    <citation type="submission" date="2015-01" db="EMBL/GenBank/DDBJ databases">
        <title>Evolutionary Origins and Diversification of the Mycorrhizal Mutualists.</title>
        <authorList>
            <consortium name="DOE Joint Genome Institute"/>
            <consortium name="Mycorrhizal Genomics Consortium"/>
            <person name="Kohler A."/>
            <person name="Kuo A."/>
            <person name="Nagy L.G."/>
            <person name="Floudas D."/>
            <person name="Copeland A."/>
            <person name="Barry K.W."/>
            <person name="Cichocki N."/>
            <person name="Veneault-Fourrey C."/>
            <person name="LaButti K."/>
            <person name="Lindquist E.A."/>
            <person name="Lipzen A."/>
            <person name="Lundell T."/>
            <person name="Morin E."/>
            <person name="Murat C."/>
            <person name="Riley R."/>
            <person name="Ohm R."/>
            <person name="Sun H."/>
            <person name="Tunlid A."/>
            <person name="Henrissat B."/>
            <person name="Grigoriev I.V."/>
            <person name="Hibbett D.S."/>
            <person name="Martin F."/>
        </authorList>
    </citation>
    <scope>NUCLEOTIDE SEQUENCE [LARGE SCALE GENOMIC DNA]</scope>
    <source>
        <strain evidence="4">MAFF 305830</strain>
    </source>
</reference>
<dbReference type="InterPro" id="IPR027417">
    <property type="entry name" value="P-loop_NTPase"/>
</dbReference>
<dbReference type="PANTHER" id="PTHR24072">
    <property type="entry name" value="RHO FAMILY GTPASE"/>
    <property type="match status" value="1"/>
</dbReference>
<dbReference type="EMBL" id="KN824286">
    <property type="protein sequence ID" value="KIM29960.1"/>
    <property type="molecule type" value="Genomic_DNA"/>
</dbReference>
<keyword evidence="2" id="KW-0342">GTP-binding</keyword>
<evidence type="ECO:0000256" key="2">
    <source>
        <dbReference type="ARBA" id="ARBA00023134"/>
    </source>
</evidence>
<dbReference type="Proteomes" id="UP000054097">
    <property type="component" value="Unassembled WGS sequence"/>
</dbReference>
<keyword evidence="4" id="KW-1185">Reference proteome</keyword>
<protein>
    <submittedName>
        <fullName evidence="3">Uncharacterized protein</fullName>
    </submittedName>
</protein>
<keyword evidence="1" id="KW-0547">Nucleotide-binding</keyword>
<dbReference type="SUPFAM" id="SSF52540">
    <property type="entry name" value="P-loop containing nucleoside triphosphate hydrolases"/>
    <property type="match status" value="1"/>
</dbReference>
<dbReference type="STRING" id="933852.A0A0C3AZK6"/>
<evidence type="ECO:0000313" key="3">
    <source>
        <dbReference type="EMBL" id="KIM29960.1"/>
    </source>
</evidence>
<sequence length="208" mass="23247">MSSEKFTALKLVLVGEPYIGKSALCREWSPEFTPMDGYHIHHWNNVIYTNIPDIKTPPSSHNELLVIGDSAKVRFFIMILQPRQEGDHVRLTPFVMMNTDIVGLCYNSLDAKTLENAVHKWLPFIKHYLPSTPIVLIGHPADTPTEAPDTEKIPTSPELVQKAIRQTDAVDSIQWSHNGSKDGENLVAPQHVCQILACGPNSIIVNSF</sequence>
<evidence type="ECO:0000313" key="4">
    <source>
        <dbReference type="Proteomes" id="UP000054097"/>
    </source>
</evidence>
<reference evidence="3 4" key="1">
    <citation type="submission" date="2014-04" db="EMBL/GenBank/DDBJ databases">
        <authorList>
            <consortium name="DOE Joint Genome Institute"/>
            <person name="Kuo A."/>
            <person name="Zuccaro A."/>
            <person name="Kohler A."/>
            <person name="Nagy L.G."/>
            <person name="Floudas D."/>
            <person name="Copeland A."/>
            <person name="Barry K.W."/>
            <person name="Cichocki N."/>
            <person name="Veneault-Fourrey C."/>
            <person name="LaButti K."/>
            <person name="Lindquist E.A."/>
            <person name="Lipzen A."/>
            <person name="Lundell T."/>
            <person name="Morin E."/>
            <person name="Murat C."/>
            <person name="Sun H."/>
            <person name="Tunlid A."/>
            <person name="Henrissat B."/>
            <person name="Grigoriev I.V."/>
            <person name="Hibbett D.S."/>
            <person name="Martin F."/>
            <person name="Nordberg H.P."/>
            <person name="Cantor M.N."/>
            <person name="Hua S.X."/>
        </authorList>
    </citation>
    <scope>NUCLEOTIDE SEQUENCE [LARGE SCALE GENOMIC DNA]</scope>
    <source>
        <strain evidence="3 4">MAFF 305830</strain>
    </source>
</reference>
<dbReference type="HOGENOM" id="CLU_1267567_0_0_1"/>
<dbReference type="GO" id="GO:0005525">
    <property type="term" value="F:GTP binding"/>
    <property type="evidence" value="ECO:0007669"/>
    <property type="project" value="UniProtKB-KW"/>
</dbReference>
<organism evidence="3 4">
    <name type="scientific">Serendipita vermifera MAFF 305830</name>
    <dbReference type="NCBI Taxonomy" id="933852"/>
    <lineage>
        <taxon>Eukaryota</taxon>
        <taxon>Fungi</taxon>
        <taxon>Dikarya</taxon>
        <taxon>Basidiomycota</taxon>
        <taxon>Agaricomycotina</taxon>
        <taxon>Agaricomycetes</taxon>
        <taxon>Sebacinales</taxon>
        <taxon>Serendipitaceae</taxon>
        <taxon>Serendipita</taxon>
    </lineage>
</organism>
<gene>
    <name evidence="3" type="ORF">M408DRAFT_99466</name>
</gene>
<dbReference type="OrthoDB" id="10570866at2759"/>
<dbReference type="PRINTS" id="PR00449">
    <property type="entry name" value="RASTRNSFRMNG"/>
</dbReference>
<dbReference type="Gene3D" id="3.40.50.300">
    <property type="entry name" value="P-loop containing nucleotide triphosphate hydrolases"/>
    <property type="match status" value="1"/>
</dbReference>
<dbReference type="AlphaFoldDB" id="A0A0C3AZK6"/>
<dbReference type="InterPro" id="IPR003578">
    <property type="entry name" value="Small_GTPase_Rho"/>
</dbReference>
<accession>A0A0C3AZK6</accession>
<proteinExistence type="predicted"/>
<evidence type="ECO:0000256" key="1">
    <source>
        <dbReference type="ARBA" id="ARBA00022741"/>
    </source>
</evidence>